<dbReference type="SUPFAM" id="SSF52096">
    <property type="entry name" value="ClpP/crotonase"/>
    <property type="match status" value="1"/>
</dbReference>
<dbReference type="EMBL" id="KB467843">
    <property type="protein sequence ID" value="PCH35120.1"/>
    <property type="molecule type" value="Genomic_DNA"/>
</dbReference>
<dbReference type="InterPro" id="IPR052766">
    <property type="entry name" value="S41A_metabolite_peptidase"/>
</dbReference>
<evidence type="ECO:0000313" key="2">
    <source>
        <dbReference type="EMBL" id="PCH35120.1"/>
    </source>
</evidence>
<sequence>MLGFGIISLALAGPTLAANLLGDPCAAIANQTWVSPADVRACFTSFPVDAELKNNIVEVVNKTLAFHTSVNYQRHAPPPFSDDVHADVLGDLADISSQIPEFPSDFDLHLAISRALKRLNDGHCAYINLCYDALFISYLPTPLVLLTDPSDGLQHVHIAPEAHTVASAEFGEDAMRVWQDALPAGLKGGLESLSGAEVLLINDEDPFVAVDANALVTGKFQGRGTRQNLFFASYMRTEDGWAYQLGDFAQQTLPLIDEVTMALRPSGRQDIVNVTLPYRSRLLDVAEPWNDSTTFRAAHCVANELTNGVDLYADRPPAPASAAQRPLQAPRHPTRKHLINALLEDTMTRQKMQDIELPVALTPKKPLNGSGGVAQFYMLDVNATDDAEEKTGVLMLGSFAASDFDALQKSLLVGLQGLKDAGAKKLVVDVTNNGGGYICIAHWLHRIIAGPKSTTIPQAGLQTEARAGPLARRIVRAIAQGADPDNKLLYNPLNWAFANHTPFPAPYDWLGKVVDRTVNGQGDAFSQELGDECQPFEMDPPVEALFDPRKVAIVSNGRCASSCSLFSITMAKEEGATTVVVGGKSDIQQQYCGVVGGQSTHFTEIDTEIKTAQLKNDSLAPPDFKTNSVVGITWRLGFGIEDPTGPEEWQDHPADINLPLTAELVNNPMAIWERIAKTIL</sequence>
<reference evidence="2 3" key="1">
    <citation type="journal article" date="2012" name="Science">
        <title>The Paleozoic origin of enzymatic lignin decomposition reconstructed from 31 fungal genomes.</title>
        <authorList>
            <person name="Floudas D."/>
            <person name="Binder M."/>
            <person name="Riley R."/>
            <person name="Barry K."/>
            <person name="Blanchette R.A."/>
            <person name="Henrissat B."/>
            <person name="Martinez A.T."/>
            <person name="Otillar R."/>
            <person name="Spatafora J.W."/>
            <person name="Yadav J.S."/>
            <person name="Aerts A."/>
            <person name="Benoit I."/>
            <person name="Boyd A."/>
            <person name="Carlson A."/>
            <person name="Copeland A."/>
            <person name="Coutinho P.M."/>
            <person name="de Vries R.P."/>
            <person name="Ferreira P."/>
            <person name="Findley K."/>
            <person name="Foster B."/>
            <person name="Gaskell J."/>
            <person name="Glotzer D."/>
            <person name="Gorecki P."/>
            <person name="Heitman J."/>
            <person name="Hesse C."/>
            <person name="Hori C."/>
            <person name="Igarashi K."/>
            <person name="Jurgens J.A."/>
            <person name="Kallen N."/>
            <person name="Kersten P."/>
            <person name="Kohler A."/>
            <person name="Kuees U."/>
            <person name="Kumar T.K.A."/>
            <person name="Kuo A."/>
            <person name="LaButti K."/>
            <person name="Larrondo L.F."/>
            <person name="Lindquist E."/>
            <person name="Ling A."/>
            <person name="Lombard V."/>
            <person name="Lucas S."/>
            <person name="Lundell T."/>
            <person name="Martin R."/>
            <person name="McLaughlin D.J."/>
            <person name="Morgenstern I."/>
            <person name="Morin E."/>
            <person name="Murat C."/>
            <person name="Nagy L.G."/>
            <person name="Nolan M."/>
            <person name="Ohm R.A."/>
            <person name="Patyshakuliyeva A."/>
            <person name="Rokas A."/>
            <person name="Ruiz-Duenas F.J."/>
            <person name="Sabat G."/>
            <person name="Salamov A."/>
            <person name="Samejima M."/>
            <person name="Schmutz J."/>
            <person name="Slot J.C."/>
            <person name="St John F."/>
            <person name="Stenlid J."/>
            <person name="Sun H."/>
            <person name="Sun S."/>
            <person name="Syed K."/>
            <person name="Tsang A."/>
            <person name="Wiebenga A."/>
            <person name="Young D."/>
            <person name="Pisabarro A."/>
            <person name="Eastwood D.C."/>
            <person name="Martin F."/>
            <person name="Cullen D."/>
            <person name="Grigoriev I.V."/>
            <person name="Hibbett D.S."/>
        </authorList>
    </citation>
    <scope>NUCLEOTIDE SEQUENCE [LARGE SCALE GENOMIC DNA]</scope>
    <source>
        <strain evidence="2 3">MD-104</strain>
    </source>
</reference>
<name>A0A2H3IYP5_WOLCO</name>
<proteinExistence type="predicted"/>
<dbReference type="PANTHER" id="PTHR37049:SF4">
    <property type="entry name" value="RHODANESE DOMAIN-CONTAINING PROTEIN"/>
    <property type="match status" value="1"/>
</dbReference>
<dbReference type="InterPro" id="IPR029045">
    <property type="entry name" value="ClpP/crotonase-like_dom_sf"/>
</dbReference>
<dbReference type="AlphaFoldDB" id="A0A2H3IYP5"/>
<evidence type="ECO:0000313" key="3">
    <source>
        <dbReference type="Proteomes" id="UP000218811"/>
    </source>
</evidence>
<dbReference type="Proteomes" id="UP000218811">
    <property type="component" value="Unassembled WGS sequence"/>
</dbReference>
<keyword evidence="3" id="KW-1185">Reference proteome</keyword>
<evidence type="ECO:0000256" key="1">
    <source>
        <dbReference type="SAM" id="SignalP"/>
    </source>
</evidence>
<dbReference type="STRING" id="742152.A0A2H3IYP5"/>
<accession>A0A2H3IYP5</accession>
<gene>
    <name evidence="2" type="ORF">WOLCODRAFT_139749</name>
</gene>
<dbReference type="PANTHER" id="PTHR37049">
    <property type="entry name" value="PEPTIDASE S41 FAMILY PROTEIN"/>
    <property type="match status" value="1"/>
</dbReference>
<protein>
    <submittedName>
        <fullName evidence="2">Uncharacterized protein</fullName>
    </submittedName>
</protein>
<feature type="chain" id="PRO_5013709205" evidence="1">
    <location>
        <begin position="18"/>
        <end position="680"/>
    </location>
</feature>
<organism evidence="2 3">
    <name type="scientific">Wolfiporia cocos (strain MD-104)</name>
    <name type="common">Brown rot fungus</name>
    <dbReference type="NCBI Taxonomy" id="742152"/>
    <lineage>
        <taxon>Eukaryota</taxon>
        <taxon>Fungi</taxon>
        <taxon>Dikarya</taxon>
        <taxon>Basidiomycota</taxon>
        <taxon>Agaricomycotina</taxon>
        <taxon>Agaricomycetes</taxon>
        <taxon>Polyporales</taxon>
        <taxon>Phaeolaceae</taxon>
        <taxon>Wolfiporia</taxon>
    </lineage>
</organism>
<feature type="signal peptide" evidence="1">
    <location>
        <begin position="1"/>
        <end position="17"/>
    </location>
</feature>
<dbReference type="OrthoDB" id="27214at2759"/>
<dbReference type="OMA" id="FICIAHW"/>
<keyword evidence="1" id="KW-0732">Signal</keyword>
<dbReference type="Gene3D" id="3.90.226.10">
    <property type="entry name" value="2-enoyl-CoA Hydratase, Chain A, domain 1"/>
    <property type="match status" value="1"/>
</dbReference>